<protein>
    <submittedName>
        <fullName evidence="2">Uncharacterized protein</fullName>
    </submittedName>
</protein>
<sequence>MQNQLPGAPAGTLIVNADGSDAVIIRDIDCVMITLACAFVLSVAIGLMVLVSNVDFDDGQQVTPSAPGNCQPFCPISGG</sequence>
<evidence type="ECO:0000313" key="3">
    <source>
        <dbReference type="Proteomes" id="UP000602198"/>
    </source>
</evidence>
<keyword evidence="1" id="KW-0472">Membrane</keyword>
<keyword evidence="3" id="KW-1185">Reference proteome</keyword>
<dbReference type="Proteomes" id="UP000602198">
    <property type="component" value="Unassembled WGS sequence"/>
</dbReference>
<comment type="caution">
    <text evidence="2">The sequence shown here is derived from an EMBL/GenBank/DDBJ whole genome shotgun (WGS) entry which is preliminary data.</text>
</comment>
<evidence type="ECO:0000256" key="1">
    <source>
        <dbReference type="SAM" id="Phobius"/>
    </source>
</evidence>
<accession>A0ABS1M1D1</accession>
<evidence type="ECO:0000313" key="2">
    <source>
        <dbReference type="EMBL" id="MBL1074326.1"/>
    </source>
</evidence>
<feature type="transmembrane region" description="Helical" evidence="1">
    <location>
        <begin position="30"/>
        <end position="51"/>
    </location>
</feature>
<dbReference type="EMBL" id="JAERRJ010000002">
    <property type="protein sequence ID" value="MBL1074326.1"/>
    <property type="molecule type" value="Genomic_DNA"/>
</dbReference>
<dbReference type="RefSeq" id="WP_201945127.1">
    <property type="nucleotide sequence ID" value="NZ_JAERRJ010000002.1"/>
</dbReference>
<proteinExistence type="predicted"/>
<reference evidence="2 3" key="1">
    <citation type="submission" date="2021-01" db="EMBL/GenBank/DDBJ databases">
        <title>WGS of actinomycetes isolated from Thailand.</title>
        <authorList>
            <person name="Thawai C."/>
        </authorList>
    </citation>
    <scope>NUCLEOTIDE SEQUENCE [LARGE SCALE GENOMIC DNA]</scope>
    <source>
        <strain evidence="2 3">LPG 2</strain>
    </source>
</reference>
<name>A0ABS1M1D1_9NOCA</name>
<gene>
    <name evidence="2" type="ORF">JK358_07940</name>
</gene>
<keyword evidence="1" id="KW-1133">Transmembrane helix</keyword>
<keyword evidence="1" id="KW-0812">Transmembrane</keyword>
<organism evidence="2 3">
    <name type="scientific">Nocardia acididurans</name>
    <dbReference type="NCBI Taxonomy" id="2802282"/>
    <lineage>
        <taxon>Bacteria</taxon>
        <taxon>Bacillati</taxon>
        <taxon>Actinomycetota</taxon>
        <taxon>Actinomycetes</taxon>
        <taxon>Mycobacteriales</taxon>
        <taxon>Nocardiaceae</taxon>
        <taxon>Nocardia</taxon>
    </lineage>
</organism>